<name>A0ABX7VAH6_9GAMM</name>
<evidence type="ECO:0000313" key="2">
    <source>
        <dbReference type="Proteomes" id="UP000665025"/>
    </source>
</evidence>
<sequence length="60" mass="6806">MNIQAYAGILRHTSFRQDESAAKQVFFRTYGLNGSTYLATDLAIFSESASIFHFRQDLKA</sequence>
<reference evidence="1 2" key="1">
    <citation type="submission" date="2021-03" db="EMBL/GenBank/DDBJ databases">
        <title>Complete Genome of Pseudoalteromonas viridis Strain BBR56, a new biocontrol bacterial candidate.</title>
        <authorList>
            <person name="Handayani D.P."/>
            <person name="Isnansetyo A."/>
            <person name="Istiqomah I."/>
            <person name="Jumina J."/>
        </authorList>
    </citation>
    <scope>NUCLEOTIDE SEQUENCE [LARGE SCALE GENOMIC DNA]</scope>
    <source>
        <strain evidence="1 2">BBR56</strain>
    </source>
</reference>
<keyword evidence="2" id="KW-1185">Reference proteome</keyword>
<dbReference type="EMBL" id="CP072425">
    <property type="protein sequence ID" value="QTL36442.1"/>
    <property type="molecule type" value="Genomic_DNA"/>
</dbReference>
<accession>A0ABX7VAH6</accession>
<evidence type="ECO:0000313" key="1">
    <source>
        <dbReference type="EMBL" id="QTL36442.1"/>
    </source>
</evidence>
<dbReference type="Proteomes" id="UP000665025">
    <property type="component" value="Chromosome 1"/>
</dbReference>
<organism evidence="1 2">
    <name type="scientific">Pseudoalteromonas viridis</name>
    <dbReference type="NCBI Taxonomy" id="339617"/>
    <lineage>
        <taxon>Bacteria</taxon>
        <taxon>Pseudomonadati</taxon>
        <taxon>Pseudomonadota</taxon>
        <taxon>Gammaproteobacteria</taxon>
        <taxon>Alteromonadales</taxon>
        <taxon>Pseudoalteromonadaceae</taxon>
        <taxon>Pseudoalteromonas</taxon>
    </lineage>
</organism>
<protein>
    <submittedName>
        <fullName evidence="1">Uncharacterized protein</fullName>
    </submittedName>
</protein>
<proteinExistence type="predicted"/>
<gene>
    <name evidence="1" type="ORF">J5X90_05185</name>
</gene>
<dbReference type="RefSeq" id="WP_209053003.1">
    <property type="nucleotide sequence ID" value="NZ_CP072425.1"/>
</dbReference>